<keyword evidence="7 15" id="KW-0507">mRNA processing</keyword>
<accession>A0A0C1TRD6</accession>
<evidence type="ECO:0000313" key="18">
    <source>
        <dbReference type="EMBL" id="KIE41828.1"/>
    </source>
</evidence>
<dbReference type="Proteomes" id="UP000031433">
    <property type="component" value="Unassembled WGS sequence"/>
</dbReference>
<evidence type="ECO:0000259" key="16">
    <source>
        <dbReference type="PROSITE" id="PS50137"/>
    </source>
</evidence>
<proteinExistence type="inferred from homology"/>
<dbReference type="GO" id="GO:0008033">
    <property type="term" value="P:tRNA processing"/>
    <property type="evidence" value="ECO:0007669"/>
    <property type="project" value="UniProtKB-KW"/>
</dbReference>
<dbReference type="HAMAP" id="MF_00104">
    <property type="entry name" value="RNase_III"/>
    <property type="match status" value="1"/>
</dbReference>
<dbReference type="RefSeq" id="WP_039643822.1">
    <property type="nucleotide sequence ID" value="NZ_JXBL01000001.1"/>
</dbReference>
<keyword evidence="13 15" id="KW-0460">Magnesium</keyword>
<keyword evidence="14 15" id="KW-0694">RNA-binding</keyword>
<dbReference type="Gene3D" id="1.10.1520.10">
    <property type="entry name" value="Ribonuclease III domain"/>
    <property type="match status" value="1"/>
</dbReference>
<comment type="cofactor">
    <cofactor evidence="15">
        <name>Mg(2+)</name>
        <dbReference type="ChEBI" id="CHEBI:18420"/>
    </cofactor>
</comment>
<evidence type="ECO:0000256" key="14">
    <source>
        <dbReference type="ARBA" id="ARBA00022884"/>
    </source>
</evidence>
<evidence type="ECO:0000256" key="3">
    <source>
        <dbReference type="ARBA" id="ARBA00010183"/>
    </source>
</evidence>
<feature type="domain" description="DRBM" evidence="16">
    <location>
        <begin position="172"/>
        <end position="241"/>
    </location>
</feature>
<sequence length="248" mass="26933">MRETDEQPVAGGAASAEGLETSIGYRFTDRRFLDEALTHRSWLNEVRSPTVPDNERLEFFGDAILGFCIGKMLLQHYPESREGTLARMKSALVGEETLADLAAAVELGSYLRLGRGEERSGGRHRRSLLANALEALLAAMYLDGGMAPVERLVDAWFGPRLAGVAAGVKGRDFKTDFQELAHALYGGLPRYVLVDTSGPAHDLRFTVAAYVGEQLLGQGAGRSKKEAEQAAARQCLERLEAGRRSAAP</sequence>
<evidence type="ECO:0000313" key="19">
    <source>
        <dbReference type="Proteomes" id="UP000031433"/>
    </source>
</evidence>
<feature type="active site" evidence="15">
    <location>
        <position position="62"/>
    </location>
</feature>
<dbReference type="GO" id="GO:0004525">
    <property type="term" value="F:ribonuclease III activity"/>
    <property type="evidence" value="ECO:0007669"/>
    <property type="project" value="UniProtKB-UniRule"/>
</dbReference>
<evidence type="ECO:0000256" key="9">
    <source>
        <dbReference type="ARBA" id="ARBA00022722"/>
    </source>
</evidence>
<evidence type="ECO:0000256" key="13">
    <source>
        <dbReference type="ARBA" id="ARBA00022842"/>
    </source>
</evidence>
<evidence type="ECO:0000256" key="8">
    <source>
        <dbReference type="ARBA" id="ARBA00022694"/>
    </source>
</evidence>
<dbReference type="FunFam" id="1.10.1520.10:FF:000001">
    <property type="entry name" value="Ribonuclease 3"/>
    <property type="match status" value="1"/>
</dbReference>
<dbReference type="InterPro" id="IPR036389">
    <property type="entry name" value="RNase_III_sf"/>
</dbReference>
<gene>
    <name evidence="15" type="primary">rnc</name>
    <name evidence="18" type="ORF">SE37_03880</name>
</gene>
<dbReference type="GO" id="GO:0010468">
    <property type="term" value="P:regulation of gene expression"/>
    <property type="evidence" value="ECO:0007669"/>
    <property type="project" value="TreeGrafter"/>
</dbReference>
<comment type="similarity">
    <text evidence="3">Belongs to the ribonuclease III family.</text>
</comment>
<dbReference type="CDD" id="cd00593">
    <property type="entry name" value="RIBOc"/>
    <property type="match status" value="1"/>
</dbReference>
<dbReference type="GO" id="GO:0005737">
    <property type="term" value="C:cytoplasm"/>
    <property type="evidence" value="ECO:0007669"/>
    <property type="project" value="UniProtKB-SubCell"/>
</dbReference>
<dbReference type="GO" id="GO:0019843">
    <property type="term" value="F:rRNA binding"/>
    <property type="evidence" value="ECO:0007669"/>
    <property type="project" value="UniProtKB-KW"/>
</dbReference>
<evidence type="ECO:0000256" key="4">
    <source>
        <dbReference type="ARBA" id="ARBA00011738"/>
    </source>
</evidence>
<dbReference type="InterPro" id="IPR000999">
    <property type="entry name" value="RNase_III_dom"/>
</dbReference>
<dbReference type="FunFam" id="3.30.160.20:FF:000003">
    <property type="entry name" value="Ribonuclease 3"/>
    <property type="match status" value="1"/>
</dbReference>
<evidence type="ECO:0000259" key="17">
    <source>
        <dbReference type="PROSITE" id="PS50142"/>
    </source>
</evidence>
<dbReference type="NCBIfam" id="TIGR02191">
    <property type="entry name" value="RNaseIII"/>
    <property type="match status" value="1"/>
</dbReference>
<dbReference type="AlphaFoldDB" id="A0A0C1TRD6"/>
<comment type="function">
    <text evidence="15">Digests double-stranded RNA. Involved in the processing of primary rRNA transcript to yield the immediate precursors to the large and small rRNAs (23S and 16S). Processes some mRNAs, and tRNAs when they are encoded in the rRNA operon. Processes pre-crRNA and tracrRNA of type II CRISPR loci if present in the organism.</text>
</comment>
<evidence type="ECO:0000256" key="10">
    <source>
        <dbReference type="ARBA" id="ARBA00022723"/>
    </source>
</evidence>
<dbReference type="GO" id="GO:0006364">
    <property type="term" value="P:rRNA processing"/>
    <property type="evidence" value="ECO:0007669"/>
    <property type="project" value="UniProtKB-UniRule"/>
</dbReference>
<dbReference type="InterPro" id="IPR011907">
    <property type="entry name" value="RNase_III"/>
</dbReference>
<keyword evidence="9 15" id="KW-0540">Nuclease</keyword>
<dbReference type="Pfam" id="PF14622">
    <property type="entry name" value="Ribonucleas_3_3"/>
    <property type="match status" value="1"/>
</dbReference>
<dbReference type="EC" id="3.1.26.3" evidence="15"/>
<evidence type="ECO:0000256" key="12">
    <source>
        <dbReference type="ARBA" id="ARBA00022801"/>
    </source>
</evidence>
<keyword evidence="19" id="KW-1185">Reference proteome</keyword>
<feature type="domain" description="RNase III" evidence="17">
    <location>
        <begin position="16"/>
        <end position="145"/>
    </location>
</feature>
<feature type="active site" evidence="15">
    <location>
        <position position="134"/>
    </location>
</feature>
<dbReference type="SMART" id="SM00358">
    <property type="entry name" value="DSRM"/>
    <property type="match status" value="1"/>
</dbReference>
<dbReference type="CDD" id="cd10845">
    <property type="entry name" value="DSRM_RNAse_III_family"/>
    <property type="match status" value="1"/>
</dbReference>
<dbReference type="PANTHER" id="PTHR11207">
    <property type="entry name" value="RIBONUCLEASE III"/>
    <property type="match status" value="1"/>
</dbReference>
<keyword evidence="12 15" id="KW-0378">Hydrolase</keyword>
<evidence type="ECO:0000256" key="6">
    <source>
        <dbReference type="ARBA" id="ARBA00022552"/>
    </source>
</evidence>
<comment type="catalytic activity">
    <reaction evidence="1 15">
        <text>Endonucleolytic cleavage to 5'-phosphomonoester.</text>
        <dbReference type="EC" id="3.1.26.3"/>
    </reaction>
</comment>
<keyword evidence="10 15" id="KW-0479">Metal-binding</keyword>
<comment type="subunit">
    <text evidence="4 15">Homodimer.</text>
</comment>
<keyword evidence="11 15" id="KW-0255">Endonuclease</keyword>
<organism evidence="18 19">
    <name type="scientific">Geobacter soli</name>
    <dbReference type="NCBI Taxonomy" id="1510391"/>
    <lineage>
        <taxon>Bacteria</taxon>
        <taxon>Pseudomonadati</taxon>
        <taxon>Thermodesulfobacteriota</taxon>
        <taxon>Desulfuromonadia</taxon>
        <taxon>Geobacterales</taxon>
        <taxon>Geobacteraceae</taxon>
        <taxon>Geobacter</taxon>
    </lineage>
</organism>
<evidence type="ECO:0000256" key="7">
    <source>
        <dbReference type="ARBA" id="ARBA00022664"/>
    </source>
</evidence>
<keyword evidence="5 15" id="KW-0963">Cytoplasm</keyword>
<evidence type="ECO:0000256" key="15">
    <source>
        <dbReference type="HAMAP-Rule" id="MF_00104"/>
    </source>
</evidence>
<name>A0A0C1TRD6_9BACT</name>
<dbReference type="PANTHER" id="PTHR11207:SF0">
    <property type="entry name" value="RIBONUCLEASE 3"/>
    <property type="match status" value="1"/>
</dbReference>
<dbReference type="Gene3D" id="3.30.160.20">
    <property type="match status" value="1"/>
</dbReference>
<comment type="subcellular location">
    <subcellularLocation>
        <location evidence="2 15">Cytoplasm</location>
    </subcellularLocation>
</comment>
<evidence type="ECO:0000256" key="5">
    <source>
        <dbReference type="ARBA" id="ARBA00022490"/>
    </source>
</evidence>
<keyword evidence="15" id="KW-0699">rRNA-binding</keyword>
<keyword evidence="6 15" id="KW-0698">rRNA processing</keyword>
<comment type="caution">
    <text evidence="18">The sequence shown here is derived from an EMBL/GenBank/DDBJ whole genome shotgun (WGS) entry which is preliminary data.</text>
</comment>
<evidence type="ECO:0000256" key="11">
    <source>
        <dbReference type="ARBA" id="ARBA00022759"/>
    </source>
</evidence>
<dbReference type="SUPFAM" id="SSF69065">
    <property type="entry name" value="RNase III domain-like"/>
    <property type="match status" value="1"/>
</dbReference>
<dbReference type="SMART" id="SM00535">
    <property type="entry name" value="RIBOc"/>
    <property type="match status" value="1"/>
</dbReference>
<dbReference type="EMBL" id="JXBL01000001">
    <property type="protein sequence ID" value="KIE41828.1"/>
    <property type="molecule type" value="Genomic_DNA"/>
</dbReference>
<feature type="binding site" evidence="15">
    <location>
        <position position="58"/>
    </location>
    <ligand>
        <name>Mg(2+)</name>
        <dbReference type="ChEBI" id="CHEBI:18420"/>
    </ligand>
</feature>
<keyword evidence="8 15" id="KW-0819">tRNA processing</keyword>
<dbReference type="GO" id="GO:0042802">
    <property type="term" value="F:identical protein binding"/>
    <property type="evidence" value="ECO:0007669"/>
    <property type="project" value="UniProtKB-ARBA"/>
</dbReference>
<feature type="binding site" evidence="15">
    <location>
        <position position="134"/>
    </location>
    <ligand>
        <name>Mg(2+)</name>
        <dbReference type="ChEBI" id="CHEBI:18420"/>
    </ligand>
</feature>
<evidence type="ECO:0000256" key="2">
    <source>
        <dbReference type="ARBA" id="ARBA00004496"/>
    </source>
</evidence>
<dbReference type="SUPFAM" id="SSF54768">
    <property type="entry name" value="dsRNA-binding domain-like"/>
    <property type="match status" value="1"/>
</dbReference>
<dbReference type="GO" id="GO:0003725">
    <property type="term" value="F:double-stranded RNA binding"/>
    <property type="evidence" value="ECO:0007669"/>
    <property type="project" value="TreeGrafter"/>
</dbReference>
<evidence type="ECO:0000256" key="1">
    <source>
        <dbReference type="ARBA" id="ARBA00000109"/>
    </source>
</evidence>
<dbReference type="PROSITE" id="PS50142">
    <property type="entry name" value="RNASE_3_2"/>
    <property type="match status" value="1"/>
</dbReference>
<protein>
    <recommendedName>
        <fullName evidence="15">Ribonuclease 3</fullName>
        <ecNumber evidence="15">3.1.26.3</ecNumber>
    </recommendedName>
    <alternativeName>
        <fullName evidence="15">Ribonuclease III</fullName>
        <shortName evidence="15">RNase III</shortName>
    </alternativeName>
</protein>
<dbReference type="PROSITE" id="PS50137">
    <property type="entry name" value="DS_RBD"/>
    <property type="match status" value="1"/>
</dbReference>
<dbReference type="GO" id="GO:0046872">
    <property type="term" value="F:metal ion binding"/>
    <property type="evidence" value="ECO:0007669"/>
    <property type="project" value="UniProtKB-KW"/>
</dbReference>
<feature type="binding site" evidence="15">
    <location>
        <position position="131"/>
    </location>
    <ligand>
        <name>Mg(2+)</name>
        <dbReference type="ChEBI" id="CHEBI:18420"/>
    </ligand>
</feature>
<dbReference type="InterPro" id="IPR014720">
    <property type="entry name" value="dsRBD_dom"/>
</dbReference>
<reference evidence="18 19" key="1">
    <citation type="submission" date="2015-01" db="EMBL/GenBank/DDBJ databases">
        <title>Genome sequence of the anaerobic bacterium Geobacter soli GSS01, a dissimilatory Fe(III) reducer from soil.</title>
        <authorList>
            <person name="Yang G."/>
            <person name="Zhou S."/>
        </authorList>
    </citation>
    <scope>NUCLEOTIDE SEQUENCE [LARGE SCALE GENOMIC DNA]</scope>
    <source>
        <strain evidence="18 19">GSS01</strain>
    </source>
</reference>
<dbReference type="GO" id="GO:0006397">
    <property type="term" value="P:mRNA processing"/>
    <property type="evidence" value="ECO:0007669"/>
    <property type="project" value="UniProtKB-UniRule"/>
</dbReference>
<dbReference type="Pfam" id="PF00035">
    <property type="entry name" value="dsrm"/>
    <property type="match status" value="1"/>
</dbReference>